<name>A0AAW1CYB2_9HEMI</name>
<keyword evidence="8" id="KW-0539">Nucleus</keyword>
<dbReference type="InterPro" id="IPR013087">
    <property type="entry name" value="Znf_C2H2_type"/>
</dbReference>
<feature type="domain" description="C2H2-type" evidence="11">
    <location>
        <begin position="241"/>
        <end position="269"/>
    </location>
</feature>
<evidence type="ECO:0000313" key="13">
    <source>
        <dbReference type="Proteomes" id="UP001461498"/>
    </source>
</evidence>
<dbReference type="GO" id="GO:0000977">
    <property type="term" value="F:RNA polymerase II transcription regulatory region sequence-specific DNA binding"/>
    <property type="evidence" value="ECO:0007669"/>
    <property type="project" value="TreeGrafter"/>
</dbReference>
<accession>A0AAW1CYB2</accession>
<dbReference type="EMBL" id="JAPXFL010000008">
    <property type="protein sequence ID" value="KAK9503317.1"/>
    <property type="molecule type" value="Genomic_DNA"/>
</dbReference>
<dbReference type="InterPro" id="IPR036236">
    <property type="entry name" value="Znf_C2H2_sf"/>
</dbReference>
<evidence type="ECO:0000313" key="12">
    <source>
        <dbReference type="EMBL" id="KAK9503317.1"/>
    </source>
</evidence>
<feature type="domain" description="C2H2-type" evidence="11">
    <location>
        <begin position="213"/>
        <end position="240"/>
    </location>
</feature>
<comment type="caution">
    <text evidence="12">The sequence shown here is derived from an EMBL/GenBank/DDBJ whole genome shotgun (WGS) entry which is preliminary data.</text>
</comment>
<evidence type="ECO:0000256" key="2">
    <source>
        <dbReference type="ARBA" id="ARBA00007746"/>
    </source>
</evidence>
<reference evidence="12 13" key="1">
    <citation type="submission" date="2022-12" db="EMBL/GenBank/DDBJ databases">
        <title>Chromosome-level genome assembly of true bugs.</title>
        <authorList>
            <person name="Ma L."/>
            <person name="Li H."/>
        </authorList>
    </citation>
    <scope>NUCLEOTIDE SEQUENCE [LARGE SCALE GENOMIC DNA]</scope>
    <source>
        <strain evidence="12">Lab_2022b</strain>
    </source>
</reference>
<feature type="region of interest" description="Disordered" evidence="10">
    <location>
        <begin position="24"/>
        <end position="43"/>
    </location>
</feature>
<comment type="similarity">
    <text evidence="2">Belongs to the hunchback C2H2-type zinc-finger protein family.</text>
</comment>
<dbReference type="Pfam" id="PF13909">
    <property type="entry name" value="zf-H2C2_5"/>
    <property type="match status" value="1"/>
</dbReference>
<feature type="domain" description="C2H2-type" evidence="11">
    <location>
        <begin position="157"/>
        <end position="184"/>
    </location>
</feature>
<dbReference type="Pfam" id="PF00096">
    <property type="entry name" value="zf-C2H2"/>
    <property type="match status" value="1"/>
</dbReference>
<dbReference type="FunFam" id="3.30.160.60:FF:000072">
    <property type="entry name" value="zinc finger protein 143 isoform X1"/>
    <property type="match status" value="1"/>
</dbReference>
<feature type="domain" description="C2H2-type" evidence="11">
    <location>
        <begin position="129"/>
        <end position="156"/>
    </location>
</feature>
<proteinExistence type="inferred from homology"/>
<keyword evidence="5 9" id="KW-0863">Zinc-finger</keyword>
<evidence type="ECO:0000256" key="10">
    <source>
        <dbReference type="SAM" id="MobiDB-lite"/>
    </source>
</evidence>
<dbReference type="Proteomes" id="UP001461498">
    <property type="component" value="Unassembled WGS sequence"/>
</dbReference>
<dbReference type="FunFam" id="3.30.160.60:FF:000614">
    <property type="entry name" value="Zinc finger protein 142"/>
    <property type="match status" value="1"/>
</dbReference>
<organism evidence="12 13">
    <name type="scientific">Rhynocoris fuscipes</name>
    <dbReference type="NCBI Taxonomy" id="488301"/>
    <lineage>
        <taxon>Eukaryota</taxon>
        <taxon>Metazoa</taxon>
        <taxon>Ecdysozoa</taxon>
        <taxon>Arthropoda</taxon>
        <taxon>Hexapoda</taxon>
        <taxon>Insecta</taxon>
        <taxon>Pterygota</taxon>
        <taxon>Neoptera</taxon>
        <taxon>Paraneoptera</taxon>
        <taxon>Hemiptera</taxon>
        <taxon>Heteroptera</taxon>
        <taxon>Panheteroptera</taxon>
        <taxon>Cimicomorpha</taxon>
        <taxon>Reduviidae</taxon>
        <taxon>Harpactorinae</taxon>
        <taxon>Harpactorini</taxon>
        <taxon>Rhynocoris</taxon>
    </lineage>
</organism>
<evidence type="ECO:0000256" key="6">
    <source>
        <dbReference type="ARBA" id="ARBA00022833"/>
    </source>
</evidence>
<evidence type="ECO:0000256" key="1">
    <source>
        <dbReference type="ARBA" id="ARBA00004123"/>
    </source>
</evidence>
<dbReference type="GO" id="GO:0008270">
    <property type="term" value="F:zinc ion binding"/>
    <property type="evidence" value="ECO:0007669"/>
    <property type="project" value="UniProtKB-KW"/>
</dbReference>
<keyword evidence="6" id="KW-0862">Zinc</keyword>
<evidence type="ECO:0000256" key="8">
    <source>
        <dbReference type="ARBA" id="ARBA00023242"/>
    </source>
</evidence>
<evidence type="ECO:0000256" key="5">
    <source>
        <dbReference type="ARBA" id="ARBA00022771"/>
    </source>
</evidence>
<evidence type="ECO:0000259" key="11">
    <source>
        <dbReference type="PROSITE" id="PS50157"/>
    </source>
</evidence>
<keyword evidence="7" id="KW-0238">DNA-binding</keyword>
<evidence type="ECO:0000256" key="4">
    <source>
        <dbReference type="ARBA" id="ARBA00022737"/>
    </source>
</evidence>
<evidence type="ECO:0000256" key="3">
    <source>
        <dbReference type="ARBA" id="ARBA00022723"/>
    </source>
</evidence>
<feature type="compositionally biased region" description="Basic and acidic residues" evidence="10">
    <location>
        <begin position="33"/>
        <end position="43"/>
    </location>
</feature>
<keyword evidence="13" id="KW-1185">Reference proteome</keyword>
<dbReference type="GO" id="GO:0000981">
    <property type="term" value="F:DNA-binding transcription factor activity, RNA polymerase II-specific"/>
    <property type="evidence" value="ECO:0007669"/>
    <property type="project" value="TreeGrafter"/>
</dbReference>
<sequence length="340" mass="38764">MDNTVLIKEEPSSGDLYLQEVLDETLNEDDESGKEKSVGISDDIKLNSLEETSSSSSLSREGESDSYFGLCETVFAPNSSPNNNTEVLKNLVENVDDSKDENSVLKVKKKTSLKPENTKRIRRRSTVVISCDFCDYKTTHAGNLKRHMICHSGEKPYACSVCDFKTSLSSALKVHMLIHSSEKSFACEYCDYRTCRSFDLTRHLKKHTGVRSFSCDLCDYKAIHLTNLKKHIMNHSNFKPYFCSVCDYRGKDAQQLRVHMKGVHTSEKPFSCDTCDYKAKRLNSLKAHIRSHTGEKPIVCRICDFRTSTSSGLRKHLVHRHRPTHNVIDFEFVPVYENHS</sequence>
<dbReference type="AlphaFoldDB" id="A0AAW1CYB2"/>
<evidence type="ECO:0000256" key="9">
    <source>
        <dbReference type="PROSITE-ProRule" id="PRU00042"/>
    </source>
</evidence>
<protein>
    <recommendedName>
        <fullName evidence="11">C2H2-type domain-containing protein</fullName>
    </recommendedName>
</protein>
<feature type="domain" description="C2H2-type" evidence="11">
    <location>
        <begin position="270"/>
        <end position="297"/>
    </location>
</feature>
<dbReference type="Gene3D" id="3.30.160.60">
    <property type="entry name" value="Classic Zinc Finger"/>
    <property type="match status" value="7"/>
</dbReference>
<gene>
    <name evidence="12" type="ORF">O3M35_011916</name>
</gene>
<keyword evidence="4" id="KW-0677">Repeat</keyword>
<evidence type="ECO:0000256" key="7">
    <source>
        <dbReference type="ARBA" id="ARBA00023125"/>
    </source>
</evidence>
<dbReference type="GO" id="GO:0005634">
    <property type="term" value="C:nucleus"/>
    <property type="evidence" value="ECO:0007669"/>
    <property type="project" value="UniProtKB-SubCell"/>
</dbReference>
<keyword evidence="3" id="KW-0479">Metal-binding</keyword>
<dbReference type="PROSITE" id="PS50157">
    <property type="entry name" value="ZINC_FINGER_C2H2_2"/>
    <property type="match status" value="6"/>
</dbReference>
<dbReference type="SMART" id="SM00355">
    <property type="entry name" value="ZnF_C2H2"/>
    <property type="match status" value="7"/>
</dbReference>
<dbReference type="PANTHER" id="PTHR24409:SF295">
    <property type="entry name" value="AZ2-RELATED"/>
    <property type="match status" value="1"/>
</dbReference>
<feature type="domain" description="C2H2-type" evidence="11">
    <location>
        <begin position="185"/>
        <end position="212"/>
    </location>
</feature>
<dbReference type="SUPFAM" id="SSF57667">
    <property type="entry name" value="beta-beta-alpha zinc fingers"/>
    <property type="match status" value="4"/>
</dbReference>
<dbReference type="PANTHER" id="PTHR24409">
    <property type="entry name" value="ZINC FINGER PROTEIN 142"/>
    <property type="match status" value="1"/>
</dbReference>
<comment type="subcellular location">
    <subcellularLocation>
        <location evidence="1">Nucleus</location>
    </subcellularLocation>
</comment>